<dbReference type="InterPro" id="IPR024520">
    <property type="entry name" value="DUF3558"/>
</dbReference>
<feature type="signal peptide" evidence="1">
    <location>
        <begin position="1"/>
        <end position="26"/>
    </location>
</feature>
<dbReference type="EMBL" id="RDRE01000014">
    <property type="protein sequence ID" value="RMD18559.1"/>
    <property type="molecule type" value="Genomic_DNA"/>
</dbReference>
<protein>
    <submittedName>
        <fullName evidence="2">DUF3558 domain-containing protein</fullName>
    </submittedName>
</protein>
<name>A0ABX9UJE3_9CORY</name>
<feature type="chain" id="PRO_5046799071" evidence="1">
    <location>
        <begin position="27"/>
        <end position="205"/>
    </location>
</feature>
<organism evidence="2 3">
    <name type="scientific">Corynebacterium gottingense</name>
    <dbReference type="NCBI Taxonomy" id="2041036"/>
    <lineage>
        <taxon>Bacteria</taxon>
        <taxon>Bacillati</taxon>
        <taxon>Actinomycetota</taxon>
        <taxon>Actinomycetes</taxon>
        <taxon>Mycobacteriales</taxon>
        <taxon>Corynebacteriaceae</taxon>
        <taxon>Corynebacterium</taxon>
    </lineage>
</organism>
<dbReference type="Pfam" id="PF12079">
    <property type="entry name" value="DUF3558"/>
    <property type="match status" value="1"/>
</dbReference>
<keyword evidence="3" id="KW-1185">Reference proteome</keyword>
<keyword evidence="1" id="KW-0732">Signal</keyword>
<accession>A0ABX9UJE3</accession>
<reference evidence="2 3" key="1">
    <citation type="submission" date="2018-10" db="EMBL/GenBank/DDBJ databases">
        <title>Whole genome sequence of Corynebacterium gottingense DSM 130494T.</title>
        <authorList>
            <person name="Bernier A.-M."/>
            <person name="Bernard K."/>
        </authorList>
    </citation>
    <scope>NUCLEOTIDE SEQUENCE [LARGE SCALE GENOMIC DNA]</scope>
    <source>
        <strain evidence="2 3">DSM 103494</strain>
    </source>
</reference>
<dbReference type="PROSITE" id="PS51257">
    <property type="entry name" value="PROKAR_LIPOPROTEIN"/>
    <property type="match status" value="1"/>
</dbReference>
<evidence type="ECO:0000313" key="3">
    <source>
        <dbReference type="Proteomes" id="UP000266886"/>
    </source>
</evidence>
<comment type="caution">
    <text evidence="2">The sequence shown here is derived from an EMBL/GenBank/DDBJ whole genome shotgun (WGS) entry which is preliminary data.</text>
</comment>
<dbReference type="RefSeq" id="WP_122086179.1">
    <property type="nucleotide sequence ID" value="NZ_CBCRWO010000001.1"/>
</dbReference>
<evidence type="ECO:0000256" key="1">
    <source>
        <dbReference type="SAM" id="SignalP"/>
    </source>
</evidence>
<evidence type="ECO:0000313" key="2">
    <source>
        <dbReference type="EMBL" id="RMD18559.1"/>
    </source>
</evidence>
<gene>
    <name evidence="2" type="ORF">EAW56_08840</name>
</gene>
<proteinExistence type="predicted"/>
<sequence length="205" mass="21577">MGKYKTIVLGAVLVAMLLAGCGDQNAVLEQHAEAEAASSPGTTEVPAFHFESGTLELGDFDPQTLGDDLFDPCTEISEEEFAAAGITGVAKTQSIGNFANGLAQGCRTDQPEPGLTRMILSTRTDEADASSAPGYIFNIADSGVNGLFTFQDPAANPYMCVAQVDTVRGGVGVGITVSGLKKRKVEPCQRAIEEFESLFFTVNED</sequence>
<dbReference type="Proteomes" id="UP000266886">
    <property type="component" value="Unassembled WGS sequence"/>
</dbReference>